<dbReference type="SUPFAM" id="SSF52172">
    <property type="entry name" value="CheY-like"/>
    <property type="match status" value="1"/>
</dbReference>
<comment type="subcellular location">
    <subcellularLocation>
        <location evidence="1">Cytoplasm</location>
    </subcellularLocation>
</comment>
<keyword evidence="4" id="KW-0238">DNA-binding</keyword>
<proteinExistence type="predicted"/>
<dbReference type="SUPFAM" id="SSF46894">
    <property type="entry name" value="C-terminal effector domain of the bipartite response regulators"/>
    <property type="match status" value="1"/>
</dbReference>
<gene>
    <name evidence="8" type="ORF">SD77_4299</name>
</gene>
<dbReference type="InterPro" id="IPR016032">
    <property type="entry name" value="Sig_transdc_resp-reg_C-effctor"/>
</dbReference>
<comment type="caution">
    <text evidence="8">The sequence shown here is derived from an EMBL/GenBank/DDBJ whole genome shotgun (WGS) entry which is preliminary data.</text>
</comment>
<keyword evidence="9" id="KW-1185">Reference proteome</keyword>
<keyword evidence="6" id="KW-0597">Phosphoprotein</keyword>
<sequence>MRAVLVDDEPLILAHLEKLLQEIKGIDVIGTYSNPHHALQWIEQNQPDVVFLDVEMPELSGIELAEKVVRLWPQINIVFVTAYSEYAVKAFELHAVDYLLKPVKRERLAETVRRFQLDTAEQQPASSAPMVCCFQSLQFKQPGLDQFHTVDVRWRTAKAKELFAFLLHHRQKPVRKDIILDLFWPETDESKGFTQLYTTIYQIRKTLKSLGIHINIASHDNYYVLDLNEVKLDVEEWEKGIASLSPITPATLEEHQALIDLYEGNYLEDCGYLWSEGEKERLRSLWLNHITHVAQFLVGRREYPQAVILYNRAQEIHPYTEDSYFMLMQLYDKLQDRHSVELQYERLTCMLAEQFNQEPRQQVKDWYCHWSGVVL</sequence>
<dbReference type="Pfam" id="PF00072">
    <property type="entry name" value="Response_reg"/>
    <property type="match status" value="1"/>
</dbReference>
<dbReference type="PANTHER" id="PTHR35807">
    <property type="entry name" value="TRANSCRIPTIONAL REGULATOR REDD-RELATED"/>
    <property type="match status" value="1"/>
</dbReference>
<keyword evidence="2" id="KW-0902">Two-component regulatory system</keyword>
<dbReference type="InterPro" id="IPR011006">
    <property type="entry name" value="CheY-like_superfamily"/>
</dbReference>
<name>A0ABR5AV30_BACBA</name>
<keyword evidence="5" id="KW-0804">Transcription</keyword>
<dbReference type="InterPro" id="IPR011990">
    <property type="entry name" value="TPR-like_helical_dom_sf"/>
</dbReference>
<evidence type="ECO:0000259" key="7">
    <source>
        <dbReference type="PROSITE" id="PS50110"/>
    </source>
</evidence>
<organism evidence="8 9">
    <name type="scientific">Bacillus badius</name>
    <dbReference type="NCBI Taxonomy" id="1455"/>
    <lineage>
        <taxon>Bacteria</taxon>
        <taxon>Bacillati</taxon>
        <taxon>Bacillota</taxon>
        <taxon>Bacilli</taxon>
        <taxon>Bacillales</taxon>
        <taxon>Bacillaceae</taxon>
        <taxon>Pseudobacillus</taxon>
    </lineage>
</organism>
<dbReference type="Proteomes" id="UP000031982">
    <property type="component" value="Unassembled WGS sequence"/>
</dbReference>
<accession>A0ABR5AV30</accession>
<evidence type="ECO:0000313" key="8">
    <source>
        <dbReference type="EMBL" id="KIL78619.1"/>
    </source>
</evidence>
<dbReference type="PROSITE" id="PS50110">
    <property type="entry name" value="RESPONSE_REGULATORY"/>
    <property type="match status" value="1"/>
</dbReference>
<evidence type="ECO:0000256" key="3">
    <source>
        <dbReference type="ARBA" id="ARBA00023015"/>
    </source>
</evidence>
<dbReference type="RefSeq" id="WP_041113787.1">
    <property type="nucleotide sequence ID" value="NZ_JARTHD010000011.1"/>
</dbReference>
<evidence type="ECO:0000256" key="4">
    <source>
        <dbReference type="ARBA" id="ARBA00023125"/>
    </source>
</evidence>
<dbReference type="InterPro" id="IPR036388">
    <property type="entry name" value="WH-like_DNA-bd_sf"/>
</dbReference>
<dbReference type="PANTHER" id="PTHR35807:SF2">
    <property type="entry name" value="TRANSCRIPTIONAL ACTIVATOR DOMAIN"/>
    <property type="match status" value="1"/>
</dbReference>
<dbReference type="Gene3D" id="1.10.10.10">
    <property type="entry name" value="Winged helix-like DNA-binding domain superfamily/Winged helix DNA-binding domain"/>
    <property type="match status" value="1"/>
</dbReference>
<dbReference type="Gene3D" id="1.25.40.10">
    <property type="entry name" value="Tetratricopeptide repeat domain"/>
    <property type="match status" value="1"/>
</dbReference>
<dbReference type="SUPFAM" id="SSF48452">
    <property type="entry name" value="TPR-like"/>
    <property type="match status" value="1"/>
</dbReference>
<dbReference type="InterPro" id="IPR001789">
    <property type="entry name" value="Sig_transdc_resp-reg_receiver"/>
</dbReference>
<evidence type="ECO:0000313" key="9">
    <source>
        <dbReference type="Proteomes" id="UP000031982"/>
    </source>
</evidence>
<feature type="domain" description="Response regulatory" evidence="7">
    <location>
        <begin position="2"/>
        <end position="116"/>
    </location>
</feature>
<evidence type="ECO:0000256" key="1">
    <source>
        <dbReference type="ARBA" id="ARBA00004496"/>
    </source>
</evidence>
<keyword evidence="3" id="KW-0805">Transcription regulation</keyword>
<dbReference type="EMBL" id="JXLP01000009">
    <property type="protein sequence ID" value="KIL78619.1"/>
    <property type="molecule type" value="Genomic_DNA"/>
</dbReference>
<dbReference type="SMART" id="SM01043">
    <property type="entry name" value="BTAD"/>
    <property type="match status" value="1"/>
</dbReference>
<reference evidence="8 9" key="1">
    <citation type="submission" date="2015-01" db="EMBL/GenBank/DDBJ databases">
        <title>Genome Assembly of Bacillus badius MTCC 1458.</title>
        <authorList>
            <person name="Verma A."/>
            <person name="Khatri I."/>
            <person name="Mual P."/>
            <person name="Subramanian S."/>
            <person name="Krishnamurthi S."/>
        </authorList>
    </citation>
    <scope>NUCLEOTIDE SEQUENCE [LARGE SCALE GENOMIC DNA]</scope>
    <source>
        <strain evidence="8 9">MTCC 1458</strain>
    </source>
</reference>
<dbReference type="Gene3D" id="3.40.50.2300">
    <property type="match status" value="1"/>
</dbReference>
<dbReference type="InterPro" id="IPR051677">
    <property type="entry name" value="AfsR-DnrI-RedD_regulator"/>
</dbReference>
<protein>
    <submittedName>
        <fullName evidence="8">Response regulator</fullName>
    </submittedName>
</protein>
<feature type="modified residue" description="4-aspartylphosphate" evidence="6">
    <location>
        <position position="53"/>
    </location>
</feature>
<dbReference type="Pfam" id="PF03704">
    <property type="entry name" value="BTAD"/>
    <property type="match status" value="1"/>
</dbReference>
<evidence type="ECO:0000256" key="5">
    <source>
        <dbReference type="ARBA" id="ARBA00023163"/>
    </source>
</evidence>
<dbReference type="InterPro" id="IPR005158">
    <property type="entry name" value="BTAD"/>
</dbReference>
<dbReference type="SMART" id="SM00448">
    <property type="entry name" value="REC"/>
    <property type="match status" value="1"/>
</dbReference>
<evidence type="ECO:0000256" key="2">
    <source>
        <dbReference type="ARBA" id="ARBA00023012"/>
    </source>
</evidence>
<evidence type="ECO:0000256" key="6">
    <source>
        <dbReference type="PROSITE-ProRule" id="PRU00169"/>
    </source>
</evidence>